<name>A0AAJ0FJ07_9PEZI</name>
<organism evidence="3 4">
    <name type="scientific">Phialemonium atrogriseum</name>
    <dbReference type="NCBI Taxonomy" id="1093897"/>
    <lineage>
        <taxon>Eukaryota</taxon>
        <taxon>Fungi</taxon>
        <taxon>Dikarya</taxon>
        <taxon>Ascomycota</taxon>
        <taxon>Pezizomycotina</taxon>
        <taxon>Sordariomycetes</taxon>
        <taxon>Sordariomycetidae</taxon>
        <taxon>Cephalothecales</taxon>
        <taxon>Cephalothecaceae</taxon>
        <taxon>Phialemonium</taxon>
    </lineage>
</organism>
<evidence type="ECO:0000313" key="3">
    <source>
        <dbReference type="EMBL" id="KAK1770141.1"/>
    </source>
</evidence>
<dbReference type="Gene3D" id="3.40.50.150">
    <property type="entry name" value="Vaccinia Virus protein VP39"/>
    <property type="match status" value="1"/>
</dbReference>
<dbReference type="SUPFAM" id="SSF53335">
    <property type="entry name" value="S-adenosyl-L-methionine-dependent methyltransferases"/>
    <property type="match status" value="1"/>
</dbReference>
<keyword evidence="3" id="KW-0808">Transferase</keyword>
<proteinExistence type="inferred from homology"/>
<comment type="caution">
    <text evidence="3">The sequence shown here is derived from an EMBL/GenBank/DDBJ whole genome shotgun (WGS) entry which is preliminary data.</text>
</comment>
<dbReference type="PANTHER" id="PTHR43591">
    <property type="entry name" value="METHYLTRANSFERASE"/>
    <property type="match status" value="1"/>
</dbReference>
<evidence type="ECO:0000313" key="4">
    <source>
        <dbReference type="Proteomes" id="UP001244011"/>
    </source>
</evidence>
<dbReference type="RefSeq" id="XP_060286354.1">
    <property type="nucleotide sequence ID" value="XM_060427212.1"/>
</dbReference>
<dbReference type="EMBL" id="MU839001">
    <property type="protein sequence ID" value="KAK1770141.1"/>
    <property type="molecule type" value="Genomic_DNA"/>
</dbReference>
<keyword evidence="4" id="KW-1185">Reference proteome</keyword>
<accession>A0AAJ0FJ07</accession>
<dbReference type="InterPro" id="IPR029063">
    <property type="entry name" value="SAM-dependent_MTases_sf"/>
</dbReference>
<comment type="similarity">
    <text evidence="1">Belongs to the methyltransferase superfamily. LaeA methyltransferase family.</text>
</comment>
<sequence length="365" mass="41275">MTKDSPKNKSGTTSPEPEASPAQNPVPAVLEPDETENDPVIDDGDSAVGSFQSSTVSLRDELIRQLSEHGRQYQGYLNAKYVLPMDEQELERLDFQNYLCFLTLDKQHCFAPHENLGRVLDVGCGTGMWAIEFADAYPGTEVLGVDLAPVQPQCVPPNLQFEIDDLEQPWNFSHKFDFIHCQLMIGGLSDWPRFFRQSFEFLETDGYLEVHDIDFVIKCDDGTLSEDSALAQWHKSMHEAAATAGFPLDAIAHVPDRMRAAGFVDVVATPIKWPINTWPRDRKHKELGRWAMENFVWGCESMSLALFTRVLGWSADEVRVFMALVRRDLRDRRIHAYWNFWVVYGRKPRTEPGEVQPAGGGGAVN</sequence>
<reference evidence="3" key="1">
    <citation type="submission" date="2023-06" db="EMBL/GenBank/DDBJ databases">
        <title>Genome-scale phylogeny and comparative genomics of the fungal order Sordariales.</title>
        <authorList>
            <consortium name="Lawrence Berkeley National Laboratory"/>
            <person name="Hensen N."/>
            <person name="Bonometti L."/>
            <person name="Westerberg I."/>
            <person name="Brannstrom I.O."/>
            <person name="Guillou S."/>
            <person name="Cros-Aarteil S."/>
            <person name="Calhoun S."/>
            <person name="Haridas S."/>
            <person name="Kuo A."/>
            <person name="Mondo S."/>
            <person name="Pangilinan J."/>
            <person name="Riley R."/>
            <person name="Labutti K."/>
            <person name="Andreopoulos B."/>
            <person name="Lipzen A."/>
            <person name="Chen C."/>
            <person name="Yanf M."/>
            <person name="Daum C."/>
            <person name="Ng V."/>
            <person name="Clum A."/>
            <person name="Steindorff A."/>
            <person name="Ohm R."/>
            <person name="Martin F."/>
            <person name="Silar P."/>
            <person name="Natvig D."/>
            <person name="Lalanne C."/>
            <person name="Gautier V."/>
            <person name="Ament-Velasquez S.L."/>
            <person name="Kruys A."/>
            <person name="Hutchinson M.I."/>
            <person name="Powell A.J."/>
            <person name="Barry K."/>
            <person name="Miller A.N."/>
            <person name="Grigoriev I.V."/>
            <person name="Debuchy R."/>
            <person name="Gladieux P."/>
            <person name="Thoren M.H."/>
            <person name="Johannesson H."/>
        </authorList>
    </citation>
    <scope>NUCLEOTIDE SEQUENCE</scope>
    <source>
        <strain evidence="3">8032-3</strain>
    </source>
</reference>
<feature type="region of interest" description="Disordered" evidence="2">
    <location>
        <begin position="1"/>
        <end position="49"/>
    </location>
</feature>
<dbReference type="AlphaFoldDB" id="A0AAJ0FJ07"/>
<evidence type="ECO:0000256" key="1">
    <source>
        <dbReference type="ARBA" id="ARBA00038158"/>
    </source>
</evidence>
<dbReference type="PANTHER" id="PTHR43591:SF105">
    <property type="entry name" value="METHYLTRANSFERASE DOMAIN-CONTAINING PROTEIN-RELATED"/>
    <property type="match status" value="1"/>
</dbReference>
<dbReference type="GeneID" id="85310399"/>
<dbReference type="GO" id="GO:0032259">
    <property type="term" value="P:methylation"/>
    <property type="evidence" value="ECO:0007669"/>
    <property type="project" value="UniProtKB-KW"/>
</dbReference>
<feature type="compositionally biased region" description="Acidic residues" evidence="2">
    <location>
        <begin position="31"/>
        <end position="45"/>
    </location>
</feature>
<keyword evidence="3" id="KW-0489">Methyltransferase</keyword>
<dbReference type="Pfam" id="PF13489">
    <property type="entry name" value="Methyltransf_23"/>
    <property type="match status" value="1"/>
</dbReference>
<evidence type="ECO:0000256" key="2">
    <source>
        <dbReference type="SAM" id="MobiDB-lite"/>
    </source>
</evidence>
<dbReference type="Proteomes" id="UP001244011">
    <property type="component" value="Unassembled WGS sequence"/>
</dbReference>
<gene>
    <name evidence="3" type="ORF">QBC33DRAFT_530246</name>
</gene>
<dbReference type="GO" id="GO:0008168">
    <property type="term" value="F:methyltransferase activity"/>
    <property type="evidence" value="ECO:0007669"/>
    <property type="project" value="UniProtKB-KW"/>
</dbReference>
<protein>
    <submittedName>
        <fullName evidence="3">S-adenosyl-L-methionine-dependent methyltransferase</fullName>
    </submittedName>
</protein>
<dbReference type="CDD" id="cd02440">
    <property type="entry name" value="AdoMet_MTases"/>
    <property type="match status" value="1"/>
</dbReference>